<comment type="caution">
    <text evidence="1">The sequence shown here is derived from an EMBL/GenBank/DDBJ whole genome shotgun (WGS) entry which is preliminary data.</text>
</comment>
<name>A0A9J5VYA9_SOLCO</name>
<dbReference type="AlphaFoldDB" id="A0A9J5VYA9"/>
<keyword evidence="2" id="KW-1185">Reference proteome</keyword>
<protein>
    <submittedName>
        <fullName evidence="1">Uncharacterized protein</fullName>
    </submittedName>
</protein>
<reference evidence="1" key="1">
    <citation type="submission" date="2020-09" db="EMBL/GenBank/DDBJ databases">
        <title>De no assembly of potato wild relative species, Solanum commersonii.</title>
        <authorList>
            <person name="Cho K."/>
        </authorList>
    </citation>
    <scope>NUCLEOTIDE SEQUENCE</scope>
    <source>
        <strain evidence="1">LZ3.2</strain>
        <tissue evidence="1">Leaf</tissue>
    </source>
</reference>
<sequence length="129" mass="15348">MFLCLMEILTETVCLHLVDSTLLSDGRDNIPGGIVPFRELYERTKYFKRVRFERDSGIGPLRLQYARSKERSEKEFDLRNWSRKDEDASSSKTCQIQGRYENWRSYSKKDQAFGDARVGIGCYWNRWFQ</sequence>
<dbReference type="Proteomes" id="UP000824120">
    <property type="component" value="Unassembled WGS sequence"/>
</dbReference>
<proteinExistence type="predicted"/>
<accession>A0A9J5VYA9</accession>
<gene>
    <name evidence="1" type="ORF">H5410_064814</name>
</gene>
<organism evidence="1 2">
    <name type="scientific">Solanum commersonii</name>
    <name type="common">Commerson's wild potato</name>
    <name type="synonym">Commerson's nightshade</name>
    <dbReference type="NCBI Taxonomy" id="4109"/>
    <lineage>
        <taxon>Eukaryota</taxon>
        <taxon>Viridiplantae</taxon>
        <taxon>Streptophyta</taxon>
        <taxon>Embryophyta</taxon>
        <taxon>Tracheophyta</taxon>
        <taxon>Spermatophyta</taxon>
        <taxon>Magnoliopsida</taxon>
        <taxon>eudicotyledons</taxon>
        <taxon>Gunneridae</taxon>
        <taxon>Pentapetalae</taxon>
        <taxon>asterids</taxon>
        <taxon>lamiids</taxon>
        <taxon>Solanales</taxon>
        <taxon>Solanaceae</taxon>
        <taxon>Solanoideae</taxon>
        <taxon>Solaneae</taxon>
        <taxon>Solanum</taxon>
    </lineage>
</organism>
<dbReference type="EMBL" id="JACXVP010000208">
    <property type="protein sequence ID" value="KAG5568171.1"/>
    <property type="molecule type" value="Genomic_DNA"/>
</dbReference>
<evidence type="ECO:0000313" key="1">
    <source>
        <dbReference type="EMBL" id="KAG5568171.1"/>
    </source>
</evidence>
<evidence type="ECO:0000313" key="2">
    <source>
        <dbReference type="Proteomes" id="UP000824120"/>
    </source>
</evidence>